<evidence type="ECO:0000313" key="4">
    <source>
        <dbReference type="Proteomes" id="UP000215483"/>
    </source>
</evidence>
<dbReference type="PANTHER" id="PTHR35526:SF3">
    <property type="entry name" value="ANTI-SIGMA-F FACTOR RSBW"/>
    <property type="match status" value="1"/>
</dbReference>
<comment type="caution">
    <text evidence="3">The sequence shown here is derived from an EMBL/GenBank/DDBJ whole genome shotgun (WGS) entry which is preliminary data.</text>
</comment>
<dbReference type="EMBL" id="MCGQ01000108">
    <property type="protein sequence ID" value="OXY85927.1"/>
    <property type="molecule type" value="Genomic_DNA"/>
</dbReference>
<dbReference type="SUPFAM" id="SSF55874">
    <property type="entry name" value="ATPase domain of HSP90 chaperone/DNA topoisomerase II/histidine kinase"/>
    <property type="match status" value="1"/>
</dbReference>
<dbReference type="Proteomes" id="UP000215483">
    <property type="component" value="Unassembled WGS sequence"/>
</dbReference>
<dbReference type="InterPro" id="IPR003594">
    <property type="entry name" value="HATPase_dom"/>
</dbReference>
<dbReference type="RefSeq" id="WP_094222814.1">
    <property type="nucleotide sequence ID" value="NZ_MCGQ01000108.1"/>
</dbReference>
<accession>A0A233RR97</accession>
<dbReference type="GO" id="GO:0004674">
    <property type="term" value="F:protein serine/threonine kinase activity"/>
    <property type="evidence" value="ECO:0007669"/>
    <property type="project" value="UniProtKB-KW"/>
</dbReference>
<dbReference type="AlphaFoldDB" id="A0A233RR97"/>
<organism evidence="3 4">
    <name type="scientific">Streptomyces diastatochromogenes</name>
    <dbReference type="NCBI Taxonomy" id="42236"/>
    <lineage>
        <taxon>Bacteria</taxon>
        <taxon>Bacillati</taxon>
        <taxon>Actinomycetota</taxon>
        <taxon>Actinomycetes</taxon>
        <taxon>Kitasatosporales</taxon>
        <taxon>Streptomycetaceae</taxon>
        <taxon>Streptomyces</taxon>
    </lineage>
</organism>
<dbReference type="CDD" id="cd16936">
    <property type="entry name" value="HATPase_RsbW-like"/>
    <property type="match status" value="1"/>
</dbReference>
<keyword evidence="1" id="KW-0723">Serine/threonine-protein kinase</keyword>
<keyword evidence="1" id="KW-0418">Kinase</keyword>
<evidence type="ECO:0000259" key="2">
    <source>
        <dbReference type="Pfam" id="PF13581"/>
    </source>
</evidence>
<keyword evidence="4" id="KW-1185">Reference proteome</keyword>
<dbReference type="Pfam" id="PF13581">
    <property type="entry name" value="HATPase_c_2"/>
    <property type="match status" value="1"/>
</dbReference>
<protein>
    <recommendedName>
        <fullName evidence="2">Histidine kinase/HSP90-like ATPase domain-containing protein</fullName>
    </recommendedName>
</protein>
<dbReference type="Gene3D" id="3.30.565.10">
    <property type="entry name" value="Histidine kinase-like ATPase, C-terminal domain"/>
    <property type="match status" value="1"/>
</dbReference>
<gene>
    <name evidence="3" type="ORF">BEK98_45175</name>
</gene>
<evidence type="ECO:0000256" key="1">
    <source>
        <dbReference type="ARBA" id="ARBA00022527"/>
    </source>
</evidence>
<dbReference type="PANTHER" id="PTHR35526">
    <property type="entry name" value="ANTI-SIGMA-F FACTOR RSBW-RELATED"/>
    <property type="match status" value="1"/>
</dbReference>
<evidence type="ECO:0000313" key="3">
    <source>
        <dbReference type="EMBL" id="OXY85927.1"/>
    </source>
</evidence>
<feature type="domain" description="Histidine kinase/HSP90-like ATPase" evidence="2">
    <location>
        <begin position="32"/>
        <end position="136"/>
    </location>
</feature>
<reference evidence="3 4" key="1">
    <citation type="submission" date="2016-07" db="EMBL/GenBank/DDBJ databases">
        <title>Draft genome of Streptomyces diastatochromogenes.</title>
        <authorList>
            <person name="Podduturi R."/>
            <person name="Lukassen M.B."/>
            <person name="Clausen N."/>
            <person name="Nielsen J.L."/>
            <person name="Jorgensen N.O."/>
        </authorList>
    </citation>
    <scope>NUCLEOTIDE SEQUENCE [LARGE SCALE GENOMIC DNA]</scope>
    <source>
        <strain evidence="3 4">DSM 40608</strain>
    </source>
</reference>
<sequence>MARAEAQPTDGHSWRYELTTGHGVVAQCRALTQRALLEWFGSAGEPGRRAADDAVLLVSEVVTNACTHGGLPSELKLTATERALWVQISDNSPEAPRPHRRHHAARASGHGLYLVQRLAARWGCVPRRHGGKTVWFEVDIVPEAGAQDRS</sequence>
<dbReference type="InterPro" id="IPR036890">
    <property type="entry name" value="HATPase_C_sf"/>
</dbReference>
<dbReference type="OrthoDB" id="4326936at2"/>
<dbReference type="InterPro" id="IPR050267">
    <property type="entry name" value="Anti-sigma-factor_SerPK"/>
</dbReference>
<proteinExistence type="predicted"/>
<name>A0A233RR97_STRDA</name>
<keyword evidence="1" id="KW-0808">Transferase</keyword>